<proteinExistence type="predicted"/>
<feature type="region of interest" description="Disordered" evidence="1">
    <location>
        <begin position="457"/>
        <end position="476"/>
    </location>
</feature>
<comment type="caution">
    <text evidence="2">The sequence shown here is derived from an EMBL/GenBank/DDBJ whole genome shotgun (WGS) entry which is preliminary data.</text>
</comment>
<dbReference type="Proteomes" id="UP001221757">
    <property type="component" value="Unassembled WGS sequence"/>
</dbReference>
<sequence length="476" mass="50266">MSSMVINVHVWPCMATGVLSSTASHSPSSQNPTYHDIGGRSTVSDSGLVSASWIWTSGATSGNVAFLKIFSTPPNKTAISATISMVAVNQFTLWVNGNPIGASGDGMNDWKAAQVLNTTLNPRSNTFSVLAVNNVNSGAPPPGLLAAIRIKYSDGPDDIVASDASWAVSSIIPSDTSEFTAATLLAPFGSGSLRNAVKIPSPDPNLPTLTNSVWIWSTSSAATNTVPGSVGFRKIFSTPGGRTAQSATALITDDRFTFYLNGAYAVSPQSNFNHAQQFSMDLKPGRMERLLLRPPATSNALPTDTAWLSGNITAAAKFLSMADSALFPTFTLGKMGDQPWGPLTDISDALAAVQPSIMGNPGDDAHIRMSSAISLSGLTAMDSQSSSLAYDVYTEPYPNLHPKLLQNMEFVSGHPHLHSMILPTQFQKEDTTTWQRNATAGPASNTLEILSEKTLKHSLAAPDPPPSYSSIEDFGG</sequence>
<reference evidence="2" key="1">
    <citation type="submission" date="2023-03" db="EMBL/GenBank/DDBJ databases">
        <title>Massive genome expansion in bonnet fungi (Mycena s.s.) driven by repeated elements and novel gene families across ecological guilds.</title>
        <authorList>
            <consortium name="Lawrence Berkeley National Laboratory"/>
            <person name="Harder C.B."/>
            <person name="Miyauchi S."/>
            <person name="Viragh M."/>
            <person name="Kuo A."/>
            <person name="Thoen E."/>
            <person name="Andreopoulos B."/>
            <person name="Lu D."/>
            <person name="Skrede I."/>
            <person name="Drula E."/>
            <person name="Henrissat B."/>
            <person name="Morin E."/>
            <person name="Kohler A."/>
            <person name="Barry K."/>
            <person name="LaButti K."/>
            <person name="Morin E."/>
            <person name="Salamov A."/>
            <person name="Lipzen A."/>
            <person name="Mereny Z."/>
            <person name="Hegedus B."/>
            <person name="Baldrian P."/>
            <person name="Stursova M."/>
            <person name="Weitz H."/>
            <person name="Taylor A."/>
            <person name="Grigoriev I.V."/>
            <person name="Nagy L.G."/>
            <person name="Martin F."/>
            <person name="Kauserud H."/>
        </authorList>
    </citation>
    <scope>NUCLEOTIDE SEQUENCE</scope>
    <source>
        <strain evidence="2">CBHHK067</strain>
    </source>
</reference>
<evidence type="ECO:0000256" key="1">
    <source>
        <dbReference type="SAM" id="MobiDB-lite"/>
    </source>
</evidence>
<dbReference type="EMBL" id="JARKIE010000231">
    <property type="protein sequence ID" value="KAJ7663561.1"/>
    <property type="molecule type" value="Genomic_DNA"/>
</dbReference>
<gene>
    <name evidence="2" type="ORF">B0H17DRAFT_1257091</name>
</gene>
<evidence type="ECO:0000313" key="3">
    <source>
        <dbReference type="Proteomes" id="UP001221757"/>
    </source>
</evidence>
<keyword evidence="3" id="KW-1185">Reference proteome</keyword>
<name>A0AAD7G3W5_MYCRO</name>
<evidence type="ECO:0000313" key="2">
    <source>
        <dbReference type="EMBL" id="KAJ7663561.1"/>
    </source>
</evidence>
<accession>A0AAD7G3W5</accession>
<dbReference type="AlphaFoldDB" id="A0AAD7G3W5"/>
<protein>
    <submittedName>
        <fullName evidence="2">Uncharacterized protein</fullName>
    </submittedName>
</protein>
<dbReference type="Gene3D" id="2.60.120.260">
    <property type="entry name" value="Galactose-binding domain-like"/>
    <property type="match status" value="2"/>
</dbReference>
<organism evidence="2 3">
    <name type="scientific">Mycena rosella</name>
    <name type="common">Pink bonnet</name>
    <name type="synonym">Agaricus rosellus</name>
    <dbReference type="NCBI Taxonomy" id="1033263"/>
    <lineage>
        <taxon>Eukaryota</taxon>
        <taxon>Fungi</taxon>
        <taxon>Dikarya</taxon>
        <taxon>Basidiomycota</taxon>
        <taxon>Agaricomycotina</taxon>
        <taxon>Agaricomycetes</taxon>
        <taxon>Agaricomycetidae</taxon>
        <taxon>Agaricales</taxon>
        <taxon>Marasmiineae</taxon>
        <taxon>Mycenaceae</taxon>
        <taxon>Mycena</taxon>
    </lineage>
</organism>